<dbReference type="Proteomes" id="UP000317429">
    <property type="component" value="Chromosome"/>
</dbReference>
<accession>A0A518DC31</accession>
<gene>
    <name evidence="1" type="ORF">Pla175_24160</name>
</gene>
<protein>
    <recommendedName>
        <fullName evidence="3">DUF4177 domain-containing protein</fullName>
    </recommendedName>
</protein>
<dbReference type="EMBL" id="CP036291">
    <property type="protein sequence ID" value="QDU89031.1"/>
    <property type="molecule type" value="Genomic_DNA"/>
</dbReference>
<dbReference type="KEGG" id="pnd:Pla175_24160"/>
<reference evidence="1 2" key="1">
    <citation type="submission" date="2019-02" db="EMBL/GenBank/DDBJ databases">
        <title>Deep-cultivation of Planctomycetes and their phenomic and genomic characterization uncovers novel biology.</title>
        <authorList>
            <person name="Wiegand S."/>
            <person name="Jogler M."/>
            <person name="Boedeker C."/>
            <person name="Pinto D."/>
            <person name="Vollmers J."/>
            <person name="Rivas-Marin E."/>
            <person name="Kohn T."/>
            <person name="Peeters S.H."/>
            <person name="Heuer A."/>
            <person name="Rast P."/>
            <person name="Oberbeckmann S."/>
            <person name="Bunk B."/>
            <person name="Jeske O."/>
            <person name="Meyerdierks A."/>
            <person name="Storesund J.E."/>
            <person name="Kallscheuer N."/>
            <person name="Luecker S."/>
            <person name="Lage O.M."/>
            <person name="Pohl T."/>
            <person name="Merkel B.J."/>
            <person name="Hornburger P."/>
            <person name="Mueller R.-W."/>
            <person name="Bruemmer F."/>
            <person name="Labrenz M."/>
            <person name="Spormann A.M."/>
            <person name="Op den Camp H."/>
            <person name="Overmann J."/>
            <person name="Amann R."/>
            <person name="Jetten M.S.M."/>
            <person name="Mascher T."/>
            <person name="Medema M.H."/>
            <person name="Devos D.P."/>
            <person name="Kaster A.-K."/>
            <person name="Ovreas L."/>
            <person name="Rohde M."/>
            <person name="Galperin M.Y."/>
            <person name="Jogler C."/>
        </authorList>
    </citation>
    <scope>NUCLEOTIDE SEQUENCE [LARGE SCALE GENOMIC DNA]</scope>
    <source>
        <strain evidence="1 2">Pla175</strain>
    </source>
</reference>
<organism evidence="1 2">
    <name type="scientific">Pirellulimonas nuda</name>
    <dbReference type="NCBI Taxonomy" id="2528009"/>
    <lineage>
        <taxon>Bacteria</taxon>
        <taxon>Pseudomonadati</taxon>
        <taxon>Planctomycetota</taxon>
        <taxon>Planctomycetia</taxon>
        <taxon>Pirellulales</taxon>
        <taxon>Lacipirellulaceae</taxon>
        <taxon>Pirellulimonas</taxon>
    </lineage>
</organism>
<evidence type="ECO:0000313" key="2">
    <source>
        <dbReference type="Proteomes" id="UP000317429"/>
    </source>
</evidence>
<name>A0A518DC31_9BACT</name>
<evidence type="ECO:0000313" key="1">
    <source>
        <dbReference type="EMBL" id="QDU89031.1"/>
    </source>
</evidence>
<keyword evidence="2" id="KW-1185">Reference proteome</keyword>
<proteinExistence type="predicted"/>
<evidence type="ECO:0008006" key="3">
    <source>
        <dbReference type="Google" id="ProtNLM"/>
    </source>
</evidence>
<dbReference type="AlphaFoldDB" id="A0A518DC31"/>
<sequence>MAKWQYMTLIYGANSIKHGRRWAIVATDATSECKQVGQAEKGRFFGQIWQAMRLLETAIEELDAGGWELVSTSFSGTFGFYGTAVLRRPRTEVATNAKSQG</sequence>